<protein>
    <submittedName>
        <fullName evidence="1">Uncharacterized protein</fullName>
    </submittedName>
</protein>
<organism evidence="1 2">
    <name type="scientific">Camellia lanceoleosa</name>
    <dbReference type="NCBI Taxonomy" id="1840588"/>
    <lineage>
        <taxon>Eukaryota</taxon>
        <taxon>Viridiplantae</taxon>
        <taxon>Streptophyta</taxon>
        <taxon>Embryophyta</taxon>
        <taxon>Tracheophyta</taxon>
        <taxon>Spermatophyta</taxon>
        <taxon>Magnoliopsida</taxon>
        <taxon>eudicotyledons</taxon>
        <taxon>Gunneridae</taxon>
        <taxon>Pentapetalae</taxon>
        <taxon>asterids</taxon>
        <taxon>Ericales</taxon>
        <taxon>Theaceae</taxon>
        <taxon>Camellia</taxon>
    </lineage>
</organism>
<gene>
    <name evidence="1" type="ORF">LOK49_LG07G02579</name>
</gene>
<evidence type="ECO:0000313" key="2">
    <source>
        <dbReference type="Proteomes" id="UP001060215"/>
    </source>
</evidence>
<evidence type="ECO:0000313" key="1">
    <source>
        <dbReference type="EMBL" id="KAI8008594.1"/>
    </source>
</evidence>
<keyword evidence="2" id="KW-1185">Reference proteome</keyword>
<dbReference type="Proteomes" id="UP001060215">
    <property type="component" value="Chromosome 7"/>
</dbReference>
<reference evidence="1 2" key="1">
    <citation type="journal article" date="2022" name="Plant J.">
        <title>Chromosome-level genome of Camellia lanceoleosa provides a valuable resource for understanding genome evolution and self-incompatibility.</title>
        <authorList>
            <person name="Gong W."/>
            <person name="Xiao S."/>
            <person name="Wang L."/>
            <person name="Liao Z."/>
            <person name="Chang Y."/>
            <person name="Mo W."/>
            <person name="Hu G."/>
            <person name="Li W."/>
            <person name="Zhao G."/>
            <person name="Zhu H."/>
            <person name="Hu X."/>
            <person name="Ji K."/>
            <person name="Xiang X."/>
            <person name="Song Q."/>
            <person name="Yuan D."/>
            <person name="Jin S."/>
            <person name="Zhang L."/>
        </authorList>
    </citation>
    <scope>NUCLEOTIDE SEQUENCE [LARGE SCALE GENOMIC DNA]</scope>
    <source>
        <strain evidence="1">SQ_2022a</strain>
    </source>
</reference>
<proteinExistence type="predicted"/>
<name>A0ACC0H5L9_9ERIC</name>
<dbReference type="EMBL" id="CM045764">
    <property type="protein sequence ID" value="KAI8008594.1"/>
    <property type="molecule type" value="Genomic_DNA"/>
</dbReference>
<comment type="caution">
    <text evidence="1">The sequence shown here is derived from an EMBL/GenBank/DDBJ whole genome shotgun (WGS) entry which is preliminary data.</text>
</comment>
<accession>A0ACC0H5L9</accession>
<sequence>MPSVFEFELAMMIIMFLFKRYPDAAKFRRMLLQFSEDLDILFSDAAATGECAYTPSSGVMPDVDDNVEEFHTP</sequence>